<comment type="caution">
    <text evidence="1">The sequence shown here is derived from an EMBL/GenBank/DDBJ whole genome shotgun (WGS) entry which is preliminary data.</text>
</comment>
<evidence type="ECO:0000313" key="1">
    <source>
        <dbReference type="EMBL" id="CAG9333217.1"/>
    </source>
</evidence>
<keyword evidence="2" id="KW-1185">Reference proteome</keyword>
<proteinExistence type="predicted"/>
<dbReference type="EMBL" id="CAJZBQ010000056">
    <property type="protein sequence ID" value="CAG9333217.1"/>
    <property type="molecule type" value="Genomic_DNA"/>
</dbReference>
<organism evidence="1 2">
    <name type="scientific">Blepharisma stoltei</name>
    <dbReference type="NCBI Taxonomy" id="1481888"/>
    <lineage>
        <taxon>Eukaryota</taxon>
        <taxon>Sar</taxon>
        <taxon>Alveolata</taxon>
        <taxon>Ciliophora</taxon>
        <taxon>Postciliodesmatophora</taxon>
        <taxon>Heterotrichea</taxon>
        <taxon>Heterotrichida</taxon>
        <taxon>Blepharismidae</taxon>
        <taxon>Blepharisma</taxon>
    </lineage>
</organism>
<dbReference type="AlphaFoldDB" id="A0AAU9K7P2"/>
<gene>
    <name evidence="1" type="ORF">BSTOLATCC_MIC58404</name>
</gene>
<sequence>MEEIGRTYSPEKKLFWLYNQKLCSIRDRSDSIDSKNDMLSWDQELWWSAWWWKKFFDEDEFGCEDWEDEEIEKEDGEESGLAEKVY</sequence>
<accession>A0AAU9K7P2</accession>
<evidence type="ECO:0000313" key="2">
    <source>
        <dbReference type="Proteomes" id="UP001162131"/>
    </source>
</evidence>
<protein>
    <submittedName>
        <fullName evidence="1">Uncharacterized protein</fullName>
    </submittedName>
</protein>
<reference evidence="1" key="1">
    <citation type="submission" date="2021-09" db="EMBL/GenBank/DDBJ databases">
        <authorList>
            <consortium name="AG Swart"/>
            <person name="Singh M."/>
            <person name="Singh A."/>
            <person name="Seah K."/>
            <person name="Emmerich C."/>
        </authorList>
    </citation>
    <scope>NUCLEOTIDE SEQUENCE</scope>
    <source>
        <strain evidence="1">ATCC30299</strain>
    </source>
</reference>
<name>A0AAU9K7P2_9CILI</name>
<dbReference type="Proteomes" id="UP001162131">
    <property type="component" value="Unassembled WGS sequence"/>
</dbReference>